<sequence length="606" mass="66051">MERTLDTSTVVEDTPVDTSPGPWAQRAALVGASVLLANCATQPAGQGISLQRDGQTYTSAHTSEEAARFVLQAQFSASDADLAAVKRLGYAGWLAQQFAAPLGQTGWDWLEARGYGVIANDTRYFDHFYPGDYMVWNQLITAPDPVRKRLALALSEYFVVSLTGLDFGWRSHAMADYWDTLVRGALGNFRDLLEAVSLHPAMGHYLSTKGNQKENPATGRVPDENYAREVMQLFTIGLVQLNPDGSEKRDAAGNRLETYTQSDVTQLARVFTGYDFDQRQNVVVMFDAESKRKVGNTFFAKKPMALTPNRHSDLAVQFLGTQIAANTSASAALKAALDTLFHHPNVGPFFARQMIQRLVTSNPSPAYIGRVASVFADNGAGVRGDLRAVFAAILLDNEARAPEGLTHPQFGHLREPMLRLVQWARTFGASSAQGSWKIPDLSNPATQLGQSPLRSPSVFNYFRPGYVPPSTPMAAAGSVAPEFQIVSESTVAGYLNYMQNVIRNGIYVNDPDLPNNVSNSKNPKNGYDIKASYVNELALVLDPKALLARLNLLMCAGQLPAKLLAQMADALNTQPLNATSSADKRLDRVSAAVLMVMAAPQYLVQK</sequence>
<dbReference type="Proteomes" id="UP000317365">
    <property type="component" value="Chromosome"/>
</dbReference>
<dbReference type="Pfam" id="PF08811">
    <property type="entry name" value="DUF1800"/>
    <property type="match status" value="1"/>
</dbReference>
<dbReference type="KEGG" id="rhg:EXZ61_12470"/>
<organism evidence="1 2">
    <name type="scientific">Rhodoferax aquaticus</name>
    <dbReference type="NCBI Taxonomy" id="2527691"/>
    <lineage>
        <taxon>Bacteria</taxon>
        <taxon>Pseudomonadati</taxon>
        <taxon>Pseudomonadota</taxon>
        <taxon>Betaproteobacteria</taxon>
        <taxon>Burkholderiales</taxon>
        <taxon>Comamonadaceae</taxon>
        <taxon>Rhodoferax</taxon>
    </lineage>
</organism>
<keyword evidence="2" id="KW-1185">Reference proteome</keyword>
<gene>
    <name evidence="1" type="ORF">EXZ61_12470</name>
</gene>
<dbReference type="EMBL" id="CP036282">
    <property type="protein sequence ID" value="QDL54911.1"/>
    <property type="molecule type" value="Genomic_DNA"/>
</dbReference>
<dbReference type="InterPro" id="IPR014917">
    <property type="entry name" value="DUF1800"/>
</dbReference>
<reference evidence="2" key="1">
    <citation type="submission" date="2019-02" db="EMBL/GenBank/DDBJ databases">
        <title>Complete genome sequence of Rhodoferax sp. Gr-4.</title>
        <authorList>
            <person name="Jin L."/>
        </authorList>
    </citation>
    <scope>NUCLEOTIDE SEQUENCE [LARGE SCALE GENOMIC DNA]</scope>
    <source>
        <strain evidence="2">Gr-4</strain>
    </source>
</reference>
<dbReference type="PANTHER" id="PTHR43737:SF1">
    <property type="entry name" value="DUF1501 DOMAIN-CONTAINING PROTEIN"/>
    <property type="match status" value="1"/>
</dbReference>
<dbReference type="AlphaFoldDB" id="A0A515EQG3"/>
<reference evidence="2" key="2">
    <citation type="journal article" date="2020" name="Int. J. Syst. Evol. Microbiol.">
        <title>Genomic insights into a novel species Rhodoferax aquaticus sp. nov., isolated from freshwater.</title>
        <authorList>
            <person name="Li T."/>
            <person name="Zhuo Y."/>
            <person name="Jin C.Z."/>
            <person name="Wu X."/>
            <person name="Ko S.R."/>
            <person name="Jin F.J."/>
            <person name="Ahn C.Y."/>
            <person name="Oh H.M."/>
            <person name="Lee H.G."/>
            <person name="Jin L."/>
        </authorList>
    </citation>
    <scope>NUCLEOTIDE SEQUENCE [LARGE SCALE GENOMIC DNA]</scope>
    <source>
        <strain evidence="2">Gr-4</strain>
    </source>
</reference>
<evidence type="ECO:0000313" key="2">
    <source>
        <dbReference type="Proteomes" id="UP000317365"/>
    </source>
</evidence>
<dbReference type="PANTHER" id="PTHR43737">
    <property type="entry name" value="BLL7424 PROTEIN"/>
    <property type="match status" value="1"/>
</dbReference>
<evidence type="ECO:0000313" key="1">
    <source>
        <dbReference type="EMBL" id="QDL54911.1"/>
    </source>
</evidence>
<proteinExistence type="predicted"/>
<name>A0A515EQG3_9BURK</name>
<accession>A0A515EQG3</accession>
<protein>
    <submittedName>
        <fullName evidence="1">DUF1800 domain-containing protein</fullName>
    </submittedName>
</protein>